<dbReference type="Proteomes" id="UP000092482">
    <property type="component" value="Chromosome"/>
</dbReference>
<dbReference type="InterPro" id="IPR036388">
    <property type="entry name" value="WH-like_DNA-bd_sf"/>
</dbReference>
<dbReference type="SUPFAM" id="SSF88946">
    <property type="entry name" value="Sigma2 domain of RNA polymerase sigma factors"/>
    <property type="match status" value="1"/>
</dbReference>
<dbReference type="InterPro" id="IPR013325">
    <property type="entry name" value="RNA_pol_sigma_r2"/>
</dbReference>
<dbReference type="STRING" id="1758689.SGUI_1359"/>
<evidence type="ECO:0000256" key="4">
    <source>
        <dbReference type="ARBA" id="ARBA00023125"/>
    </source>
</evidence>
<dbReference type="SUPFAM" id="SSF88659">
    <property type="entry name" value="Sigma3 and sigma4 domains of RNA polymerase sigma factors"/>
    <property type="match status" value="1"/>
</dbReference>
<reference evidence="8 9" key="1">
    <citation type="submission" date="2016-03" db="EMBL/GenBank/DDBJ databases">
        <title>Shallow-sea hydrothermal system.</title>
        <authorList>
            <person name="Tang K."/>
        </authorList>
    </citation>
    <scope>NUCLEOTIDE SEQUENCE [LARGE SCALE GENOMIC DNA]</scope>
    <source>
        <strain evidence="8 9">JLT9</strain>
    </source>
</reference>
<dbReference type="InterPro" id="IPR014325">
    <property type="entry name" value="RNA_pol_sigma-E_actinobac"/>
</dbReference>
<dbReference type="InterPro" id="IPR014284">
    <property type="entry name" value="RNA_pol_sigma-70_dom"/>
</dbReference>
<dbReference type="PANTHER" id="PTHR43133:SF50">
    <property type="entry name" value="ECF RNA POLYMERASE SIGMA FACTOR SIGM"/>
    <property type="match status" value="1"/>
</dbReference>
<dbReference type="Gene3D" id="1.10.1740.10">
    <property type="match status" value="1"/>
</dbReference>
<dbReference type="CDD" id="cd06171">
    <property type="entry name" value="Sigma70_r4"/>
    <property type="match status" value="1"/>
</dbReference>
<dbReference type="PANTHER" id="PTHR43133">
    <property type="entry name" value="RNA POLYMERASE ECF-TYPE SIGMA FACTO"/>
    <property type="match status" value="1"/>
</dbReference>
<evidence type="ECO:0000259" key="7">
    <source>
        <dbReference type="Pfam" id="PF08281"/>
    </source>
</evidence>
<evidence type="ECO:0000256" key="3">
    <source>
        <dbReference type="ARBA" id="ARBA00023082"/>
    </source>
</evidence>
<feature type="domain" description="RNA polymerase sigma factor 70 region 4 type 2" evidence="7">
    <location>
        <begin position="98"/>
        <end position="149"/>
    </location>
</feature>
<gene>
    <name evidence="8" type="ORF">SGUI_1359</name>
</gene>
<comment type="similarity">
    <text evidence="1">Belongs to the sigma-70 factor family. ECF subfamily.</text>
</comment>
<dbReference type="EMBL" id="CP014989">
    <property type="protein sequence ID" value="ANS78755.1"/>
    <property type="molecule type" value="Genomic_DNA"/>
</dbReference>
<dbReference type="NCBIfam" id="TIGR02937">
    <property type="entry name" value="sigma70-ECF"/>
    <property type="match status" value="1"/>
</dbReference>
<evidence type="ECO:0000259" key="6">
    <source>
        <dbReference type="Pfam" id="PF04542"/>
    </source>
</evidence>
<accession>A0A1B1NBK1</accession>
<evidence type="ECO:0000313" key="8">
    <source>
        <dbReference type="EMBL" id="ANS78755.1"/>
    </source>
</evidence>
<dbReference type="GO" id="GO:0003677">
    <property type="term" value="F:DNA binding"/>
    <property type="evidence" value="ECO:0007669"/>
    <property type="project" value="UniProtKB-KW"/>
</dbReference>
<dbReference type="Pfam" id="PF04542">
    <property type="entry name" value="Sigma70_r2"/>
    <property type="match status" value="1"/>
</dbReference>
<dbReference type="GO" id="GO:0006352">
    <property type="term" value="P:DNA-templated transcription initiation"/>
    <property type="evidence" value="ECO:0007669"/>
    <property type="project" value="InterPro"/>
</dbReference>
<keyword evidence="4" id="KW-0238">DNA-binding</keyword>
<dbReference type="InterPro" id="IPR013249">
    <property type="entry name" value="RNA_pol_sigma70_r4_t2"/>
</dbReference>
<evidence type="ECO:0000256" key="5">
    <source>
        <dbReference type="ARBA" id="ARBA00023163"/>
    </source>
</evidence>
<dbReference type="KEGG" id="serj:SGUI_1359"/>
<keyword evidence="9" id="KW-1185">Reference proteome</keyword>
<dbReference type="OrthoDB" id="3692620at2"/>
<dbReference type="Pfam" id="PF08281">
    <property type="entry name" value="Sigma70_r4_2"/>
    <property type="match status" value="1"/>
</dbReference>
<dbReference type="InterPro" id="IPR007627">
    <property type="entry name" value="RNA_pol_sigma70_r2"/>
</dbReference>
<keyword evidence="3" id="KW-0731">Sigma factor</keyword>
<dbReference type="GO" id="GO:0016987">
    <property type="term" value="F:sigma factor activity"/>
    <property type="evidence" value="ECO:0007669"/>
    <property type="project" value="UniProtKB-KW"/>
</dbReference>
<dbReference type="AlphaFoldDB" id="A0A1B1NBK1"/>
<evidence type="ECO:0000313" key="9">
    <source>
        <dbReference type="Proteomes" id="UP000092482"/>
    </source>
</evidence>
<keyword evidence="5" id="KW-0804">Transcription</keyword>
<proteinExistence type="inferred from homology"/>
<keyword evidence="2" id="KW-0805">Transcription regulation</keyword>
<dbReference type="NCBIfam" id="TIGR02983">
    <property type="entry name" value="SigE-fam_strep"/>
    <property type="match status" value="1"/>
</dbReference>
<organism evidence="8 9">
    <name type="scientific">Serinicoccus hydrothermalis</name>
    <dbReference type="NCBI Taxonomy" id="1758689"/>
    <lineage>
        <taxon>Bacteria</taxon>
        <taxon>Bacillati</taxon>
        <taxon>Actinomycetota</taxon>
        <taxon>Actinomycetes</taxon>
        <taxon>Micrococcales</taxon>
        <taxon>Ornithinimicrobiaceae</taxon>
        <taxon>Serinicoccus</taxon>
    </lineage>
</organism>
<sequence>MRRDHEQEFEEFFETTSSRLLTAAWMLTGDGHVAEELVQEAMARTYARWGRVRRGNPAAYTRRTIVNLHTDRWRKRRREVLTDQVPDRATSDDPMSVDLVRALSRLPRRERECVILRHYLDLSEAETARTLGVGVGSVKKYAMNGRRTLRDLLREGNTSHV</sequence>
<evidence type="ECO:0000256" key="2">
    <source>
        <dbReference type="ARBA" id="ARBA00023015"/>
    </source>
</evidence>
<dbReference type="InterPro" id="IPR039425">
    <property type="entry name" value="RNA_pol_sigma-70-like"/>
</dbReference>
<dbReference type="InterPro" id="IPR013324">
    <property type="entry name" value="RNA_pol_sigma_r3/r4-like"/>
</dbReference>
<dbReference type="RefSeq" id="WP_066637993.1">
    <property type="nucleotide sequence ID" value="NZ_CP014989.1"/>
</dbReference>
<dbReference type="Gene3D" id="1.10.10.10">
    <property type="entry name" value="Winged helix-like DNA-binding domain superfamily/Winged helix DNA-binding domain"/>
    <property type="match status" value="1"/>
</dbReference>
<evidence type="ECO:0000256" key="1">
    <source>
        <dbReference type="ARBA" id="ARBA00010641"/>
    </source>
</evidence>
<protein>
    <submittedName>
        <fullName evidence="8">Putative RNA polymerase ECF-subfamily sigma factor</fullName>
    </submittedName>
</protein>
<feature type="domain" description="RNA polymerase sigma-70 region 2" evidence="6">
    <location>
        <begin position="13"/>
        <end position="78"/>
    </location>
</feature>
<name>A0A1B1NBK1_9MICO</name>